<dbReference type="AlphaFoldDB" id="A0AA39MLR9"/>
<evidence type="ECO:0000313" key="2">
    <source>
        <dbReference type="Proteomes" id="UP001175211"/>
    </source>
</evidence>
<sequence>MTRKCKAILRNDYLIYPQSAENICYSRFVAPNRNTASHNRRSNSCGRSSPNRCSIRVGSVTMVILPDTNAMNGPGRSLMPTVPMLSRDVYLVLAMVDLV</sequence>
<accession>A0AA39MLR9</accession>
<dbReference type="GeneID" id="85358289"/>
<dbReference type="EMBL" id="JAUEPS010000084">
    <property type="protein sequence ID" value="KAK0439516.1"/>
    <property type="molecule type" value="Genomic_DNA"/>
</dbReference>
<organism evidence="1 2">
    <name type="scientific">Armillaria tabescens</name>
    <name type="common">Ringless honey mushroom</name>
    <name type="synonym">Agaricus tabescens</name>
    <dbReference type="NCBI Taxonomy" id="1929756"/>
    <lineage>
        <taxon>Eukaryota</taxon>
        <taxon>Fungi</taxon>
        <taxon>Dikarya</taxon>
        <taxon>Basidiomycota</taxon>
        <taxon>Agaricomycotina</taxon>
        <taxon>Agaricomycetes</taxon>
        <taxon>Agaricomycetidae</taxon>
        <taxon>Agaricales</taxon>
        <taxon>Marasmiineae</taxon>
        <taxon>Physalacriaceae</taxon>
        <taxon>Desarmillaria</taxon>
    </lineage>
</organism>
<name>A0AA39MLR9_ARMTA</name>
<evidence type="ECO:0000313" key="1">
    <source>
        <dbReference type="EMBL" id="KAK0439516.1"/>
    </source>
</evidence>
<dbReference type="RefSeq" id="XP_060323301.1">
    <property type="nucleotide sequence ID" value="XM_060474741.1"/>
</dbReference>
<comment type="caution">
    <text evidence="1">The sequence shown here is derived from an EMBL/GenBank/DDBJ whole genome shotgun (WGS) entry which is preliminary data.</text>
</comment>
<protein>
    <submittedName>
        <fullName evidence="1">Uncharacterized protein</fullName>
    </submittedName>
</protein>
<reference evidence="1" key="1">
    <citation type="submission" date="2023-06" db="EMBL/GenBank/DDBJ databases">
        <authorList>
            <consortium name="Lawrence Berkeley National Laboratory"/>
            <person name="Ahrendt S."/>
            <person name="Sahu N."/>
            <person name="Indic B."/>
            <person name="Wong-Bajracharya J."/>
            <person name="Merenyi Z."/>
            <person name="Ke H.-M."/>
            <person name="Monk M."/>
            <person name="Kocsube S."/>
            <person name="Drula E."/>
            <person name="Lipzen A."/>
            <person name="Balint B."/>
            <person name="Henrissat B."/>
            <person name="Andreopoulos B."/>
            <person name="Martin F.M."/>
            <person name="Harder C.B."/>
            <person name="Rigling D."/>
            <person name="Ford K.L."/>
            <person name="Foster G.D."/>
            <person name="Pangilinan J."/>
            <person name="Papanicolaou A."/>
            <person name="Barry K."/>
            <person name="LaButti K."/>
            <person name="Viragh M."/>
            <person name="Koriabine M."/>
            <person name="Yan M."/>
            <person name="Riley R."/>
            <person name="Champramary S."/>
            <person name="Plett K.L."/>
            <person name="Tsai I.J."/>
            <person name="Slot J."/>
            <person name="Sipos G."/>
            <person name="Plett J."/>
            <person name="Nagy L.G."/>
            <person name="Grigoriev I.V."/>
        </authorList>
    </citation>
    <scope>NUCLEOTIDE SEQUENCE</scope>
    <source>
        <strain evidence="1">CCBAS 213</strain>
    </source>
</reference>
<dbReference type="Proteomes" id="UP001175211">
    <property type="component" value="Unassembled WGS sequence"/>
</dbReference>
<gene>
    <name evidence="1" type="ORF">EV420DRAFT_1583623</name>
</gene>
<keyword evidence="2" id="KW-1185">Reference proteome</keyword>
<proteinExistence type="predicted"/>